<reference evidence="3" key="1">
    <citation type="journal article" date="2015" name="Proc. Natl. Acad. Sci. U.S.A.">
        <title>Genome sequencing of adzuki bean (Vigna angularis) provides insight into high starch and low fat accumulation and domestication.</title>
        <authorList>
            <person name="Yang K."/>
            <person name="Tian Z."/>
            <person name="Chen C."/>
            <person name="Luo L."/>
            <person name="Zhao B."/>
            <person name="Wang Z."/>
            <person name="Yu L."/>
            <person name="Li Y."/>
            <person name="Sun Y."/>
            <person name="Li W."/>
            <person name="Chen Y."/>
            <person name="Li Y."/>
            <person name="Zhang Y."/>
            <person name="Ai D."/>
            <person name="Zhao J."/>
            <person name="Shang C."/>
            <person name="Ma Y."/>
            <person name="Wu B."/>
            <person name="Wang M."/>
            <person name="Gao L."/>
            <person name="Sun D."/>
            <person name="Zhang P."/>
            <person name="Guo F."/>
            <person name="Wang W."/>
            <person name="Li Y."/>
            <person name="Wang J."/>
            <person name="Varshney R.K."/>
            <person name="Wang J."/>
            <person name="Ling H.Q."/>
            <person name="Wan P."/>
        </authorList>
    </citation>
    <scope>NUCLEOTIDE SEQUENCE</scope>
    <source>
        <strain evidence="3">cv. Jingnong 6</strain>
    </source>
</reference>
<dbReference type="AlphaFoldDB" id="A0A0L9V2I0"/>
<proteinExistence type="predicted"/>
<feature type="region of interest" description="Disordered" evidence="1">
    <location>
        <begin position="83"/>
        <end position="128"/>
    </location>
</feature>
<protein>
    <submittedName>
        <fullName evidence="2">Uncharacterized protein</fullName>
    </submittedName>
</protein>
<evidence type="ECO:0000313" key="3">
    <source>
        <dbReference type="Proteomes" id="UP000053144"/>
    </source>
</evidence>
<accession>A0A0L9V2I0</accession>
<gene>
    <name evidence="2" type="ORF">LR48_Vigan08g016200</name>
</gene>
<name>A0A0L9V2I0_PHAAN</name>
<evidence type="ECO:0000256" key="1">
    <source>
        <dbReference type="SAM" id="MobiDB-lite"/>
    </source>
</evidence>
<sequence>MLLQQALAGVEEFVTWATTVAIFALKRCSYIGPLGYYDQKWISLGLARERARRRRESSTSEILTGEDDRSYLVRKVEKIKRLERSEEKSEEGRPIGERKHHEQYKEDQEQGNREDETEDISGKVVHGKSHGEYGRYDYASERGNKACLPLGAPLAAVSYVNPVTPPLLPSWLPRLFAGAKSGECPLEALTNDDRR</sequence>
<organism evidence="2 3">
    <name type="scientific">Phaseolus angularis</name>
    <name type="common">Azuki bean</name>
    <name type="synonym">Vigna angularis</name>
    <dbReference type="NCBI Taxonomy" id="3914"/>
    <lineage>
        <taxon>Eukaryota</taxon>
        <taxon>Viridiplantae</taxon>
        <taxon>Streptophyta</taxon>
        <taxon>Embryophyta</taxon>
        <taxon>Tracheophyta</taxon>
        <taxon>Spermatophyta</taxon>
        <taxon>Magnoliopsida</taxon>
        <taxon>eudicotyledons</taxon>
        <taxon>Gunneridae</taxon>
        <taxon>Pentapetalae</taxon>
        <taxon>rosids</taxon>
        <taxon>fabids</taxon>
        <taxon>Fabales</taxon>
        <taxon>Fabaceae</taxon>
        <taxon>Papilionoideae</taxon>
        <taxon>50 kb inversion clade</taxon>
        <taxon>NPAAA clade</taxon>
        <taxon>indigoferoid/millettioid clade</taxon>
        <taxon>Phaseoleae</taxon>
        <taxon>Vigna</taxon>
    </lineage>
</organism>
<feature type="compositionally biased region" description="Basic and acidic residues" evidence="1">
    <location>
        <begin position="83"/>
        <end position="114"/>
    </location>
</feature>
<dbReference type="Proteomes" id="UP000053144">
    <property type="component" value="Chromosome 8"/>
</dbReference>
<evidence type="ECO:0000313" key="2">
    <source>
        <dbReference type="EMBL" id="KOM49335.1"/>
    </source>
</evidence>
<dbReference type="EMBL" id="CM003378">
    <property type="protein sequence ID" value="KOM49335.1"/>
    <property type="molecule type" value="Genomic_DNA"/>
</dbReference>
<dbReference type="Gramene" id="KOM49335">
    <property type="protein sequence ID" value="KOM49335"/>
    <property type="gene ID" value="LR48_Vigan08g016200"/>
</dbReference>